<gene>
    <name evidence="2" type="ORF">SCFA_250002</name>
</gene>
<evidence type="ECO:0000313" key="2">
    <source>
        <dbReference type="EMBL" id="VFU14082.1"/>
    </source>
</evidence>
<reference evidence="2" key="1">
    <citation type="submission" date="2019-03" db="EMBL/GenBank/DDBJ databases">
        <authorList>
            <person name="Hao L."/>
        </authorList>
    </citation>
    <scope>NUCLEOTIDE SEQUENCE</scope>
</reference>
<feature type="compositionally biased region" description="Low complexity" evidence="1">
    <location>
        <begin position="102"/>
        <end position="114"/>
    </location>
</feature>
<feature type="compositionally biased region" description="Basic and acidic residues" evidence="1">
    <location>
        <begin position="83"/>
        <end position="100"/>
    </location>
</feature>
<accession>A0A485LYQ5</accession>
<organism evidence="2">
    <name type="scientific">anaerobic digester metagenome</name>
    <dbReference type="NCBI Taxonomy" id="1263854"/>
    <lineage>
        <taxon>unclassified sequences</taxon>
        <taxon>metagenomes</taxon>
        <taxon>ecological metagenomes</taxon>
    </lineage>
</organism>
<evidence type="ECO:0000256" key="1">
    <source>
        <dbReference type="SAM" id="MobiDB-lite"/>
    </source>
</evidence>
<proteinExistence type="predicted"/>
<name>A0A485LYQ5_9ZZZZ</name>
<dbReference type="EMBL" id="CAADRM010000087">
    <property type="protein sequence ID" value="VFU14082.1"/>
    <property type="molecule type" value="Genomic_DNA"/>
</dbReference>
<sequence length="114" mass="12584">MSEQQGLDLAQHRHPGNIVGGIDIPVEIIPQIGKLHTSSPITIFLTLHPGAISRGQRKVPFKNCMDKPPKFTSFQFNTLPLDRAPERDALSSRQQADHTGSRRPLSPSCPRRAA</sequence>
<protein>
    <submittedName>
        <fullName evidence="2">Uncharacterized protein</fullName>
    </submittedName>
</protein>
<dbReference type="AlphaFoldDB" id="A0A485LYQ5"/>
<feature type="region of interest" description="Disordered" evidence="1">
    <location>
        <begin position="79"/>
        <end position="114"/>
    </location>
</feature>